<feature type="transmembrane region" description="Helical" evidence="5">
    <location>
        <begin position="157"/>
        <end position="176"/>
    </location>
</feature>
<evidence type="ECO:0000256" key="4">
    <source>
        <dbReference type="SAM" id="MobiDB-lite"/>
    </source>
</evidence>
<evidence type="ECO:0000259" key="6">
    <source>
        <dbReference type="PROSITE" id="PS01124"/>
    </source>
</evidence>
<evidence type="ECO:0000313" key="7">
    <source>
        <dbReference type="EMBL" id="WMW80829.1"/>
    </source>
</evidence>
<dbReference type="InterPro" id="IPR009057">
    <property type="entry name" value="Homeodomain-like_sf"/>
</dbReference>
<sequence length="380" mass="43095">MDSLISHLQIANAILSTLLAVQLFTMPALRKTPKLILAFNCLLYAHQGFALAAMLNGYTFFFGISRPLMAMLLGPALYLYFLCIHRADSRLEKRDFWHFAVVTLLFLTCLLVRPLRFLIDYLIFGSFLAYTLSILWQVRQGERALTHLREHVKSAQLWLRCLIFLALANLAFELVIDLELMQGTSYRDSKGLLVASFFFLGVNGFLMFAALQRSHLIEWMYQFGDQIMGGHESNKPTAPEASPQQTEEPVEDNLRPSNLAELRTLFERWESLVKTEQLHQLDFGITLPQAARKLGIPARLLSNAVNQVYGHSFSVHLNDLRVAEAVRLLQTNHSISMTELMHEAGFSSKSNFNKEFLRVTGKSPSAFREAIQAPNGVDEV</sequence>
<proteinExistence type="predicted"/>
<keyword evidence="5" id="KW-0472">Membrane</keyword>
<reference evidence="7" key="1">
    <citation type="submission" date="2023-09" db="EMBL/GenBank/DDBJ databases">
        <title>Undibacterium sp. 20NA77.5 isolated from freshwater.</title>
        <authorList>
            <person name="Le V."/>
            <person name="Ko S.-R."/>
            <person name="Ahn C.-Y."/>
            <person name="Oh H.-M."/>
        </authorList>
    </citation>
    <scope>NUCLEOTIDE SEQUENCE</scope>
    <source>
        <strain evidence="7">20NA77.5</strain>
    </source>
</reference>
<dbReference type="EMBL" id="CP133720">
    <property type="protein sequence ID" value="WMW80829.1"/>
    <property type="molecule type" value="Genomic_DNA"/>
</dbReference>
<dbReference type="Gene3D" id="1.10.10.60">
    <property type="entry name" value="Homeodomain-like"/>
    <property type="match status" value="1"/>
</dbReference>
<name>A0ABY9RJH2_9BURK</name>
<keyword evidence="3" id="KW-0804">Transcription</keyword>
<organism evidence="7 8">
    <name type="scientific">Undibacterium cyanobacteriorum</name>
    <dbReference type="NCBI Taxonomy" id="3073561"/>
    <lineage>
        <taxon>Bacteria</taxon>
        <taxon>Pseudomonadati</taxon>
        <taxon>Pseudomonadota</taxon>
        <taxon>Betaproteobacteria</taxon>
        <taxon>Burkholderiales</taxon>
        <taxon>Oxalobacteraceae</taxon>
        <taxon>Undibacterium</taxon>
    </lineage>
</organism>
<evidence type="ECO:0000256" key="5">
    <source>
        <dbReference type="SAM" id="Phobius"/>
    </source>
</evidence>
<dbReference type="RefSeq" id="WP_309482320.1">
    <property type="nucleotide sequence ID" value="NZ_CP133720.1"/>
</dbReference>
<dbReference type="Pfam" id="PF12833">
    <property type="entry name" value="HTH_18"/>
    <property type="match status" value="1"/>
</dbReference>
<accession>A0ABY9RJH2</accession>
<evidence type="ECO:0000256" key="3">
    <source>
        <dbReference type="ARBA" id="ARBA00023163"/>
    </source>
</evidence>
<dbReference type="SMART" id="SM00342">
    <property type="entry name" value="HTH_ARAC"/>
    <property type="match status" value="1"/>
</dbReference>
<dbReference type="InterPro" id="IPR018060">
    <property type="entry name" value="HTH_AraC"/>
</dbReference>
<feature type="transmembrane region" description="Helical" evidence="5">
    <location>
        <begin position="96"/>
        <end position="113"/>
    </location>
</feature>
<feature type="transmembrane region" description="Helical" evidence="5">
    <location>
        <begin position="191"/>
        <end position="211"/>
    </location>
</feature>
<gene>
    <name evidence="7" type="ORF">RF679_00775</name>
</gene>
<feature type="transmembrane region" description="Helical" evidence="5">
    <location>
        <begin position="119"/>
        <end position="136"/>
    </location>
</feature>
<dbReference type="PANTHER" id="PTHR43280:SF29">
    <property type="entry name" value="ARAC-FAMILY TRANSCRIPTIONAL REGULATOR"/>
    <property type="match status" value="1"/>
</dbReference>
<feature type="transmembrane region" description="Helical" evidence="5">
    <location>
        <begin position="64"/>
        <end position="84"/>
    </location>
</feature>
<feature type="transmembrane region" description="Helical" evidence="5">
    <location>
        <begin position="36"/>
        <end position="58"/>
    </location>
</feature>
<feature type="region of interest" description="Disordered" evidence="4">
    <location>
        <begin position="232"/>
        <end position="254"/>
    </location>
</feature>
<keyword evidence="8" id="KW-1185">Reference proteome</keyword>
<evidence type="ECO:0000313" key="8">
    <source>
        <dbReference type="Proteomes" id="UP001181355"/>
    </source>
</evidence>
<evidence type="ECO:0000256" key="1">
    <source>
        <dbReference type="ARBA" id="ARBA00023015"/>
    </source>
</evidence>
<dbReference type="PROSITE" id="PS01124">
    <property type="entry name" value="HTH_ARAC_FAMILY_2"/>
    <property type="match status" value="1"/>
</dbReference>
<feature type="transmembrane region" description="Helical" evidence="5">
    <location>
        <begin position="6"/>
        <end position="24"/>
    </location>
</feature>
<keyword evidence="5" id="KW-0812">Transmembrane</keyword>
<dbReference type="Proteomes" id="UP001181355">
    <property type="component" value="Chromosome"/>
</dbReference>
<keyword evidence="2" id="KW-0238">DNA-binding</keyword>
<evidence type="ECO:0000256" key="2">
    <source>
        <dbReference type="ARBA" id="ARBA00023125"/>
    </source>
</evidence>
<keyword evidence="5" id="KW-1133">Transmembrane helix</keyword>
<dbReference type="PANTHER" id="PTHR43280">
    <property type="entry name" value="ARAC-FAMILY TRANSCRIPTIONAL REGULATOR"/>
    <property type="match status" value="1"/>
</dbReference>
<protein>
    <submittedName>
        <fullName evidence="7">Helix-turn-helix domain-containing protein</fullName>
    </submittedName>
</protein>
<dbReference type="SUPFAM" id="SSF46689">
    <property type="entry name" value="Homeodomain-like"/>
    <property type="match status" value="1"/>
</dbReference>
<keyword evidence="1" id="KW-0805">Transcription regulation</keyword>
<feature type="domain" description="HTH araC/xylS-type" evidence="6">
    <location>
        <begin position="267"/>
        <end position="370"/>
    </location>
</feature>